<protein>
    <submittedName>
        <fullName evidence="1">YdeI/OmpD-associated family protein</fullName>
    </submittedName>
</protein>
<organism evidence="1 2">
    <name type="scientific">Campylobacter peloridis</name>
    <dbReference type="NCBI Taxonomy" id="488546"/>
    <lineage>
        <taxon>Bacteria</taxon>
        <taxon>Pseudomonadati</taxon>
        <taxon>Campylobacterota</taxon>
        <taxon>Epsilonproteobacteria</taxon>
        <taxon>Campylobacterales</taxon>
        <taxon>Campylobacteraceae</taxon>
        <taxon>Campylobacter</taxon>
    </lineage>
</organism>
<proteinExistence type="predicted"/>
<dbReference type="AlphaFoldDB" id="A0A5C7E0A1"/>
<comment type="caution">
    <text evidence="1">The sequence shown here is derived from an EMBL/GenBank/DDBJ whole genome shotgun (WGS) entry which is preliminary data.</text>
</comment>
<dbReference type="EMBL" id="VOWB01000008">
    <property type="protein sequence ID" value="TXE84747.1"/>
    <property type="molecule type" value="Genomic_DNA"/>
</dbReference>
<dbReference type="RefSeq" id="WP_147574748.1">
    <property type="nucleotide sequence ID" value="NZ_VOWB01000008.1"/>
</dbReference>
<reference evidence="1 2" key="1">
    <citation type="submission" date="2019-07" db="EMBL/GenBank/DDBJ databases">
        <title>Rapid identification of Enteric Bacteria from Whole Genome Sequences (WGS) using Average Nucleotide Identity (ANI).</title>
        <authorList>
            <person name="Lane C."/>
        </authorList>
    </citation>
    <scope>NUCLEOTIDE SEQUENCE [LARGE SCALE GENOMIC DNA]</scope>
    <source>
        <strain evidence="1 2">2016D-0250</strain>
    </source>
</reference>
<evidence type="ECO:0000313" key="2">
    <source>
        <dbReference type="Proteomes" id="UP000321310"/>
    </source>
</evidence>
<accession>A0A5C7E0A1</accession>
<evidence type="ECO:0000313" key="1">
    <source>
        <dbReference type="EMBL" id="TXE84747.1"/>
    </source>
</evidence>
<sequence>MRLDIAFNGNIDDDIEPSDFEEFGVEDVVWFYEALSEDEQNEFLCQIKKEEEPMDRIKELFEMLNNNEAIELLNELNNNFKSVEEWQEIVKSINNDTIKGNI</sequence>
<dbReference type="Proteomes" id="UP000321310">
    <property type="component" value="Unassembled WGS sequence"/>
</dbReference>
<name>A0A5C7E0A1_9BACT</name>
<gene>
    <name evidence="1" type="ORF">FPD46_00495</name>
</gene>